<feature type="domain" description="Carboxylesterase type B" evidence="1">
    <location>
        <begin position="3"/>
        <end position="462"/>
    </location>
</feature>
<dbReference type="InterPro" id="IPR029058">
    <property type="entry name" value="AB_hydrolase_fold"/>
</dbReference>
<proteinExistence type="predicted"/>
<protein>
    <submittedName>
        <fullName evidence="2">Carboxylesterase-like protein</fullName>
    </submittedName>
</protein>
<dbReference type="InterPro" id="IPR002018">
    <property type="entry name" value="CarbesteraseB"/>
</dbReference>
<name>A0A9P9EI09_9PLEO</name>
<evidence type="ECO:0000259" key="1">
    <source>
        <dbReference type="Pfam" id="PF00135"/>
    </source>
</evidence>
<dbReference type="AlphaFoldDB" id="A0A9P9EI09"/>
<organism evidence="2 3">
    <name type="scientific">Dendryphion nanum</name>
    <dbReference type="NCBI Taxonomy" id="256645"/>
    <lineage>
        <taxon>Eukaryota</taxon>
        <taxon>Fungi</taxon>
        <taxon>Dikarya</taxon>
        <taxon>Ascomycota</taxon>
        <taxon>Pezizomycotina</taxon>
        <taxon>Dothideomycetes</taxon>
        <taxon>Pleosporomycetidae</taxon>
        <taxon>Pleosporales</taxon>
        <taxon>Torulaceae</taxon>
        <taxon>Dendryphion</taxon>
    </lineage>
</organism>
<sequence length="529" mass="57924">MATTLKTSFGEFRGKAGDGVVQYLGVKYANLKDRLAAPTEIEQYGSEVVDATQFGPRVISAESCEFEQSILIQQKIDTPKAPPMSGLDCLNLNITVPVNSSDKPLPVMVFIHGGGFIIGSNWWPHYDPALLVKHSVQNGTPIIAINISYRLAVLGGLTSEELRNAGYAGNNSLRDQRCALKWIKNHIAGFGGDPDNVTASGESAGAASVLMHLFSKEPLFKRAISMSGTPTFLRPLPLKATELAYQTMMKQLGLENASVEQRIEHLLTVDPDELVSKTPMMLPFMPFIDGDIMPEALSFSKAGQFEEILPGTKWCTELTIGDCQHDGTVFGYMGLLDRKSGIASALTTSFTKNLPSLGAAEAILQAYNISSSTSDDDALQSIYNLVTDICYYLPAQTFAESFPGKSFYFQFNELNPWDGLFKGHSTHMLDAAFVFQNYNDKLEGEARQVAITLANDFIKFINGVAPWKEYEKSTGVAKTFGPSTSSVSGLVEQNGWGNARRDVLFRLKEEGKIDFDELHAAWNLFLAGN</sequence>
<dbReference type="InterPro" id="IPR050309">
    <property type="entry name" value="Type-B_Carboxylest/Lipase"/>
</dbReference>
<evidence type="ECO:0000313" key="2">
    <source>
        <dbReference type="EMBL" id="KAH7138013.1"/>
    </source>
</evidence>
<evidence type="ECO:0000313" key="3">
    <source>
        <dbReference type="Proteomes" id="UP000700596"/>
    </source>
</evidence>
<comment type="caution">
    <text evidence="2">The sequence shown here is derived from an EMBL/GenBank/DDBJ whole genome shotgun (WGS) entry which is preliminary data.</text>
</comment>
<gene>
    <name evidence="2" type="ORF">B0J11DRAFT_609630</name>
</gene>
<dbReference type="EMBL" id="JAGMWT010000001">
    <property type="protein sequence ID" value="KAH7138013.1"/>
    <property type="molecule type" value="Genomic_DNA"/>
</dbReference>
<accession>A0A9P9EI09</accession>
<reference evidence="2" key="1">
    <citation type="journal article" date="2021" name="Nat. Commun.">
        <title>Genetic determinants of endophytism in the Arabidopsis root mycobiome.</title>
        <authorList>
            <person name="Mesny F."/>
            <person name="Miyauchi S."/>
            <person name="Thiergart T."/>
            <person name="Pickel B."/>
            <person name="Atanasova L."/>
            <person name="Karlsson M."/>
            <person name="Huettel B."/>
            <person name="Barry K.W."/>
            <person name="Haridas S."/>
            <person name="Chen C."/>
            <person name="Bauer D."/>
            <person name="Andreopoulos W."/>
            <person name="Pangilinan J."/>
            <person name="LaButti K."/>
            <person name="Riley R."/>
            <person name="Lipzen A."/>
            <person name="Clum A."/>
            <person name="Drula E."/>
            <person name="Henrissat B."/>
            <person name="Kohler A."/>
            <person name="Grigoriev I.V."/>
            <person name="Martin F.M."/>
            <person name="Hacquard S."/>
        </authorList>
    </citation>
    <scope>NUCLEOTIDE SEQUENCE</scope>
    <source>
        <strain evidence="2">MPI-CAGE-CH-0243</strain>
    </source>
</reference>
<dbReference type="OrthoDB" id="6846267at2759"/>
<dbReference type="PANTHER" id="PTHR11559">
    <property type="entry name" value="CARBOXYLESTERASE"/>
    <property type="match status" value="1"/>
</dbReference>
<keyword evidence="3" id="KW-1185">Reference proteome</keyword>
<dbReference type="Proteomes" id="UP000700596">
    <property type="component" value="Unassembled WGS sequence"/>
</dbReference>
<dbReference type="Pfam" id="PF00135">
    <property type="entry name" value="COesterase"/>
    <property type="match status" value="1"/>
</dbReference>
<dbReference type="Gene3D" id="3.40.50.1820">
    <property type="entry name" value="alpha/beta hydrolase"/>
    <property type="match status" value="1"/>
</dbReference>
<dbReference type="SUPFAM" id="SSF53474">
    <property type="entry name" value="alpha/beta-Hydrolases"/>
    <property type="match status" value="1"/>
</dbReference>